<feature type="region of interest" description="Disordered" evidence="16">
    <location>
        <begin position="75"/>
        <end position="111"/>
    </location>
</feature>
<dbReference type="Proteomes" id="UP001488805">
    <property type="component" value="Unassembled WGS sequence"/>
</dbReference>
<evidence type="ECO:0000256" key="13">
    <source>
        <dbReference type="ARBA" id="ARBA00023180"/>
    </source>
</evidence>
<dbReference type="GO" id="GO:0005248">
    <property type="term" value="F:voltage-gated sodium channel activity"/>
    <property type="evidence" value="ECO:0007669"/>
    <property type="project" value="InterPro"/>
</dbReference>
<protein>
    <recommendedName>
        <fullName evidence="22">Sodium channel protein</fullName>
    </recommendedName>
</protein>
<dbReference type="PANTHER" id="PTHR10037">
    <property type="entry name" value="VOLTAGE-GATED CATION CHANNEL CALCIUM AND SODIUM"/>
    <property type="match status" value="1"/>
</dbReference>
<reference evidence="20 21" key="1">
    <citation type="journal article" date="2024" name="Genome Biol. Evol.">
        <title>Chromosome-level genome assembly of the viviparous eelpout Zoarces viviparus.</title>
        <authorList>
            <person name="Fuhrmann N."/>
            <person name="Brasseur M.V."/>
            <person name="Bakowski C.E."/>
            <person name="Podsiadlowski L."/>
            <person name="Prost S."/>
            <person name="Krehenwinkel H."/>
            <person name="Mayer C."/>
        </authorList>
    </citation>
    <scope>NUCLEOTIDE SEQUENCE [LARGE SCALE GENOMIC DNA]</scope>
    <source>
        <strain evidence="20">NO-MEL_2022_Ind0_liver</strain>
    </source>
</reference>
<feature type="transmembrane region" description="Helical" evidence="17">
    <location>
        <begin position="665"/>
        <end position="682"/>
    </location>
</feature>
<dbReference type="GO" id="GO:0019228">
    <property type="term" value="P:neuronal action potential"/>
    <property type="evidence" value="ECO:0007669"/>
    <property type="project" value="TreeGrafter"/>
</dbReference>
<keyword evidence="5 17" id="KW-0812">Transmembrane</keyword>
<feature type="transmembrane region" description="Helical" evidence="17">
    <location>
        <begin position="1271"/>
        <end position="1293"/>
    </location>
</feature>
<feature type="transmembrane region" description="Helical" evidence="17">
    <location>
        <begin position="924"/>
        <end position="942"/>
    </location>
</feature>
<dbReference type="Gene3D" id="1.20.120.350">
    <property type="entry name" value="Voltage-gated potassium channels. Chain C"/>
    <property type="match status" value="4"/>
</dbReference>
<dbReference type="InterPro" id="IPR043203">
    <property type="entry name" value="VGCC_Ca_Na"/>
</dbReference>
<keyword evidence="2" id="KW-0813">Transport</keyword>
<keyword evidence="7" id="KW-0851">Voltage-gated channel</keyword>
<feature type="transmembrane region" description="Helical" evidence="17">
    <location>
        <begin position="1242"/>
        <end position="1259"/>
    </location>
</feature>
<organism evidence="20 21">
    <name type="scientific">Zoarces viviparus</name>
    <name type="common">Viviparous eelpout</name>
    <name type="synonym">Blennius viviparus</name>
    <dbReference type="NCBI Taxonomy" id="48416"/>
    <lineage>
        <taxon>Eukaryota</taxon>
        <taxon>Metazoa</taxon>
        <taxon>Chordata</taxon>
        <taxon>Craniata</taxon>
        <taxon>Vertebrata</taxon>
        <taxon>Euteleostomi</taxon>
        <taxon>Actinopterygii</taxon>
        <taxon>Neopterygii</taxon>
        <taxon>Teleostei</taxon>
        <taxon>Neoteleostei</taxon>
        <taxon>Acanthomorphata</taxon>
        <taxon>Eupercaria</taxon>
        <taxon>Perciformes</taxon>
        <taxon>Cottioidei</taxon>
        <taxon>Zoarcales</taxon>
        <taxon>Zoarcidae</taxon>
        <taxon>Zoarcinae</taxon>
        <taxon>Zoarces</taxon>
    </lineage>
</organism>
<dbReference type="GO" id="GO:0086010">
    <property type="term" value="P:membrane depolarization during action potential"/>
    <property type="evidence" value="ECO:0007669"/>
    <property type="project" value="TreeGrafter"/>
</dbReference>
<evidence type="ECO:0000259" key="18">
    <source>
        <dbReference type="Pfam" id="PF00520"/>
    </source>
</evidence>
<evidence type="ECO:0000256" key="16">
    <source>
        <dbReference type="SAM" id="MobiDB-lite"/>
    </source>
</evidence>
<feature type="region of interest" description="Disordered" evidence="16">
    <location>
        <begin position="825"/>
        <end position="882"/>
    </location>
</feature>
<proteinExistence type="predicted"/>
<evidence type="ECO:0000256" key="9">
    <source>
        <dbReference type="ARBA" id="ARBA00023053"/>
    </source>
</evidence>
<dbReference type="InterPro" id="IPR044564">
    <property type="entry name" value="Na_chnl_inactivation_gate"/>
</dbReference>
<keyword evidence="13" id="KW-0325">Glycoprotein</keyword>
<comment type="caution">
    <text evidence="20">The sequence shown here is derived from an EMBL/GenBank/DDBJ whole genome shotgun (WGS) entry which is preliminary data.</text>
</comment>
<evidence type="ECO:0008006" key="22">
    <source>
        <dbReference type="Google" id="ProtNLM"/>
    </source>
</evidence>
<keyword evidence="21" id="KW-1185">Reference proteome</keyword>
<feature type="transmembrane region" description="Helical" evidence="17">
    <location>
        <begin position="1329"/>
        <end position="1349"/>
    </location>
</feature>
<evidence type="ECO:0000313" key="21">
    <source>
        <dbReference type="Proteomes" id="UP001488805"/>
    </source>
</evidence>
<feature type="domain" description="Ion transport" evidence="18">
    <location>
        <begin position="922"/>
        <end position="1192"/>
    </location>
</feature>
<feature type="domain" description="Sodium ion transport-associated" evidence="19">
    <location>
        <begin position="850"/>
        <end position="917"/>
    </location>
</feature>
<dbReference type="Pfam" id="PF00520">
    <property type="entry name" value="Ion_trans"/>
    <property type="match status" value="4"/>
</dbReference>
<keyword evidence="10" id="KW-0406">Ion transport</keyword>
<feature type="domain" description="Ion transport" evidence="18">
    <location>
        <begin position="543"/>
        <end position="767"/>
    </location>
</feature>
<evidence type="ECO:0000256" key="15">
    <source>
        <dbReference type="ARBA" id="ARBA00023303"/>
    </source>
</evidence>
<dbReference type="InterPro" id="IPR005821">
    <property type="entry name" value="Ion_trans_dom"/>
</dbReference>
<evidence type="ECO:0000256" key="7">
    <source>
        <dbReference type="ARBA" id="ARBA00022882"/>
    </source>
</evidence>
<feature type="transmembrane region" description="Helical" evidence="17">
    <location>
        <begin position="1361"/>
        <end position="1388"/>
    </location>
</feature>
<keyword evidence="9" id="KW-0915">Sodium</keyword>
<name>A0AAW1E0N6_ZOAVI</name>
<evidence type="ECO:0000313" key="20">
    <source>
        <dbReference type="EMBL" id="KAK9516044.1"/>
    </source>
</evidence>
<feature type="transmembrane region" description="Helical" evidence="17">
    <location>
        <begin position="1451"/>
        <end position="1477"/>
    </location>
</feature>
<dbReference type="FunFam" id="1.10.287.70:FF:000001">
    <property type="entry name" value="Sodium channel protein"/>
    <property type="match status" value="1"/>
</dbReference>
<feature type="transmembrane region" description="Helical" evidence="17">
    <location>
        <begin position="273"/>
        <end position="292"/>
    </location>
</feature>
<feature type="transmembrane region" description="Helical" evidence="17">
    <location>
        <begin position="1305"/>
        <end position="1323"/>
    </location>
</feature>
<dbReference type="CDD" id="cd13433">
    <property type="entry name" value="Na_channel_gate"/>
    <property type="match status" value="1"/>
</dbReference>
<keyword evidence="4" id="KW-1003">Cell membrane</keyword>
<keyword evidence="15" id="KW-0407">Ion channel</keyword>
<evidence type="ECO:0000259" key="19">
    <source>
        <dbReference type="Pfam" id="PF06512"/>
    </source>
</evidence>
<feature type="transmembrane region" description="Helical" evidence="17">
    <location>
        <begin position="962"/>
        <end position="979"/>
    </location>
</feature>
<evidence type="ECO:0000256" key="5">
    <source>
        <dbReference type="ARBA" id="ARBA00022692"/>
    </source>
</evidence>
<evidence type="ECO:0000256" key="1">
    <source>
        <dbReference type="ARBA" id="ARBA00004651"/>
    </source>
</evidence>
<dbReference type="SUPFAM" id="SSF81324">
    <property type="entry name" value="Voltage-gated potassium channels"/>
    <property type="match status" value="4"/>
</dbReference>
<dbReference type="Gene3D" id="1.10.238.10">
    <property type="entry name" value="EF-hand"/>
    <property type="match status" value="1"/>
</dbReference>
<evidence type="ECO:0000256" key="6">
    <source>
        <dbReference type="ARBA" id="ARBA00022737"/>
    </source>
</evidence>
<feature type="transmembrane region" description="Helical" evidence="17">
    <location>
        <begin position="739"/>
        <end position="762"/>
    </location>
</feature>
<feature type="transmembrane region" description="Helical" evidence="17">
    <location>
        <begin position="544"/>
        <end position="566"/>
    </location>
</feature>
<evidence type="ECO:0000256" key="14">
    <source>
        <dbReference type="ARBA" id="ARBA00023201"/>
    </source>
</evidence>
<keyword evidence="11 17" id="KW-0472">Membrane</keyword>
<keyword evidence="6" id="KW-0677">Repeat</keyword>
<feature type="domain" description="Ion transport" evidence="18">
    <location>
        <begin position="181"/>
        <end position="450"/>
    </location>
</feature>
<feature type="transmembrane region" description="Helical" evidence="17">
    <location>
        <begin position="243"/>
        <end position="261"/>
    </location>
</feature>
<evidence type="ECO:0000256" key="4">
    <source>
        <dbReference type="ARBA" id="ARBA00022475"/>
    </source>
</evidence>
<evidence type="ECO:0000256" key="8">
    <source>
        <dbReference type="ARBA" id="ARBA00022989"/>
    </source>
</evidence>
<dbReference type="InterPro" id="IPR027359">
    <property type="entry name" value="Volt_channel_dom_sf"/>
</dbReference>
<dbReference type="InterPro" id="IPR010526">
    <property type="entry name" value="Na_trans_assoc_dom"/>
</dbReference>
<evidence type="ECO:0000256" key="3">
    <source>
        <dbReference type="ARBA" id="ARBA00022461"/>
    </source>
</evidence>
<keyword evidence="3" id="KW-0894">Sodium channel</keyword>
<feature type="transmembrane region" description="Helical" evidence="17">
    <location>
        <begin position="1408"/>
        <end position="1430"/>
    </location>
</feature>
<feature type="domain" description="Ion transport" evidence="18">
    <location>
        <begin position="1240"/>
        <end position="1487"/>
    </location>
</feature>
<keyword evidence="12" id="KW-1015">Disulfide bond</keyword>
<feature type="transmembrane region" description="Helical" evidence="17">
    <location>
        <begin position="181"/>
        <end position="200"/>
    </location>
</feature>
<feature type="compositionally biased region" description="Basic and acidic residues" evidence="16">
    <location>
        <begin position="861"/>
        <end position="882"/>
    </location>
</feature>
<dbReference type="GO" id="GO:0001518">
    <property type="term" value="C:voltage-gated sodium channel complex"/>
    <property type="evidence" value="ECO:0007669"/>
    <property type="project" value="InterPro"/>
</dbReference>
<feature type="transmembrane region" description="Helical" evidence="17">
    <location>
        <begin position="1162"/>
        <end position="1181"/>
    </location>
</feature>
<evidence type="ECO:0000256" key="17">
    <source>
        <dbReference type="SAM" id="Phobius"/>
    </source>
</evidence>
<evidence type="ECO:0000256" key="10">
    <source>
        <dbReference type="ARBA" id="ARBA00023065"/>
    </source>
</evidence>
<dbReference type="FunFam" id="1.20.120.350:FF:000059">
    <property type="entry name" value="Sodium channel protein"/>
    <property type="match status" value="1"/>
</dbReference>
<feature type="transmembrane region" description="Helical" evidence="17">
    <location>
        <begin position="1128"/>
        <end position="1150"/>
    </location>
</feature>
<accession>A0AAW1E0N6</accession>
<comment type="subcellular location">
    <subcellularLocation>
        <location evidence="1">Cell membrane</location>
        <topology evidence="1">Multi-pass membrane protein</topology>
    </subcellularLocation>
</comment>
<feature type="transmembrane region" description="Helical" evidence="17">
    <location>
        <begin position="424"/>
        <end position="449"/>
    </location>
</feature>
<dbReference type="EMBL" id="JBCEZU010000575">
    <property type="protein sequence ID" value="KAK9516044.1"/>
    <property type="molecule type" value="Genomic_DNA"/>
</dbReference>
<dbReference type="Gene3D" id="1.10.287.70">
    <property type="match status" value="4"/>
</dbReference>
<evidence type="ECO:0000256" key="12">
    <source>
        <dbReference type="ARBA" id="ARBA00023157"/>
    </source>
</evidence>
<feature type="region of interest" description="Disordered" evidence="16">
    <location>
        <begin position="1591"/>
        <end position="1610"/>
    </location>
</feature>
<gene>
    <name evidence="20" type="ORF">VZT92_024006</name>
</gene>
<sequence>MTSRKMSFFEMWRSKKERGELLKRTNQLRLRPSQLRRLLGDSGVRSALQKTRTASLLPPVGTEVFRRLTAASLQKIQQQHEDEEMELQTTKRSKEVKENNQPKPASDLEAEKPLPFFYGNPPPQLLNTQLEELDPFYQSQKTFIMLSKDNIIHRFNAESACYLLSPFSPLRTVAMKIPMNSLFSLFIMVTILTNCVFMTMTDPPAWIRMMEHVFTTIYMFEAIIKVVSRGFCVGKFTFLRDPWNWLDVMVISTGFVAGFVDLGKVSVLRTVPLVLKIITVIPGLKTTVGALIQSLKGLASVLVLMVLVLSVLALTGLLLFMGNLRSKCVIWPVSNITFHDMTTDPVNYYFLPGQLDALVCGNSSDSGRCPEGYTCLKVGNNPNYGYTSFDSFGWSLMAVVTLLSKDFLENLVQLTLQAVGKAHLTFFVLVFFPGCFFVLSLAVAVVAMASSDREEAGVTELKQREEEFGHILEAIKRREEEEQEACRAALSPQSDGGNTESMEEDQRLCSSCWFVFANFLLKWNCCGCCRWLKLRLYIFITSPFFDLGVVICLIVNIVFMCLECYPMMERFERTLNEAQLVFTMIFIAEMFLKVVAMDPYGYFQVSWNVFDSIIVFVSLLELSVSDGLRWLLVMRVFRLARWWPSFHMFIKIIGTSLRALRNPTLLLLIMVFIFSVVGMQLFQQDYKDHVCRISANCLLPRWQFTDFFHSFLVVTRVLFGEWIEITWDCMEVSDKTTCLIFFSMFLVIGNLLVLNLFLTLLLSSFSTVCLLDPEEEEQSTLQITIRRIKRTLGTSLGKNTHVNPDHPEVDKKEVTMNKYLDFTSVASNPPASEVKDLNGDHGSQRVPTAEAEKTSEEEEEKEKKRHPEVQQHKDAEDQNGHPEDCCSDKCYRCCPFLNVDTSRGRWRVWSNFRRACFSIVQHKCFAIIIFFIILLSSVALVFEDIHLQNRQVVKTVLVRADQVFTCLFLMEMILKWIAVGLKKYFSDAWSWIDFLILQVFLVSIAADIFGFSELGVFQSLRTLRALGLLRAISRIQGLRVVVQALVRTLPSMLDFMLVALVFWMVFSILGVNLFAGKFYYCYNETAEEIFLPEVVNNKSECFYLMMENFTEVRWKNTHLNYDDVLNGYLSLLHLAHSVVLMYAAVDATWLESQPVYESNTYVYLYFIAFIISSFFTFNYFIRVIIDNLQKQKFAGKQIFMTKQQQKHCQSVKKRMMEPPKPVPRPQNCLQARLFDLVTKRSFQVLVVVVICLNMVTLMVESDQQSEQTENILEWLHFVVIILYFTEFILKIIALRQHYFTDSWNILDFLVVTVSILGICFSDLMEKYFVSPSLFMVLRVVHIFRILYWARGIRKLLNAFMMSLPALFNIGLLLFIIMFTSSVFCMFNFAYVKKEFVLNDMFNFETFGNSMICLILMTTSGSWGGFLMPIMNTEPECDPDMENPGSMIRGNCGSPAVAIVFMVTHVCLTVLLVVHLYIIVILETFKSEDAEPLSDDDFQMFYKTWKKFDPEASQFIQYSQLSDFCDALQDPLRIPKPNPIKLTHTDLPVLPEDRIHCSDVLHALATQMSCEPISSRLPGKQEAVATTAIQRADKNHDEETAIESVDVSALQ</sequence>
<feature type="transmembrane region" description="Helical" evidence="17">
    <location>
        <begin position="298"/>
        <end position="320"/>
    </location>
</feature>
<dbReference type="PANTHER" id="PTHR10037:SF288">
    <property type="entry name" value="SODIUM CHANNEL PROTEIN PARA"/>
    <property type="match status" value="1"/>
</dbReference>
<keyword evidence="14" id="KW-0739">Sodium transport</keyword>
<feature type="compositionally biased region" description="Basic and acidic residues" evidence="16">
    <location>
        <begin position="833"/>
        <end position="843"/>
    </location>
</feature>
<feature type="transmembrane region" description="Helical" evidence="17">
    <location>
        <begin position="578"/>
        <end position="596"/>
    </location>
</feature>
<feature type="transmembrane region" description="Helical" evidence="17">
    <location>
        <begin position="1055"/>
        <end position="1075"/>
    </location>
</feature>
<feature type="transmembrane region" description="Helical" evidence="17">
    <location>
        <begin position="991"/>
        <end position="1011"/>
    </location>
</feature>
<keyword evidence="8 17" id="KW-1133">Transmembrane helix</keyword>
<dbReference type="Pfam" id="PF06512">
    <property type="entry name" value="Na_trans_assoc"/>
    <property type="match status" value="1"/>
</dbReference>
<evidence type="ECO:0000256" key="11">
    <source>
        <dbReference type="ARBA" id="ARBA00023136"/>
    </source>
</evidence>
<evidence type="ECO:0000256" key="2">
    <source>
        <dbReference type="ARBA" id="ARBA00022448"/>
    </source>
</evidence>